<reference evidence="3 4" key="1">
    <citation type="submission" date="2018-07" db="EMBL/GenBank/DDBJ databases">
        <title>Complete genome sequencing of Ornithinimicrobium sp. AMA3305.</title>
        <authorList>
            <person name="Bae J.-W."/>
        </authorList>
    </citation>
    <scope>NUCLEOTIDE SEQUENCE [LARGE SCALE GENOMIC DNA]</scope>
    <source>
        <strain evidence="3 4">AMA3305</strain>
    </source>
</reference>
<dbReference type="NCBIfam" id="NF033564">
    <property type="entry name" value="transpos_ISAs1"/>
    <property type="match status" value="1"/>
</dbReference>
<evidence type="ECO:0000259" key="2">
    <source>
        <dbReference type="Pfam" id="PF13808"/>
    </source>
</evidence>
<evidence type="ECO:0000259" key="1">
    <source>
        <dbReference type="Pfam" id="PF01609"/>
    </source>
</evidence>
<dbReference type="EMBL" id="CP031229">
    <property type="protein sequence ID" value="AXH97949.1"/>
    <property type="molecule type" value="Genomic_DNA"/>
</dbReference>
<dbReference type="GO" id="GO:0006313">
    <property type="term" value="P:DNA transposition"/>
    <property type="evidence" value="ECO:0007669"/>
    <property type="project" value="InterPro"/>
</dbReference>
<keyword evidence="4" id="KW-1185">Reference proteome</keyword>
<organism evidence="3 4">
    <name type="scientific">Ornithinimicrobium avium</name>
    <dbReference type="NCBI Taxonomy" id="2283195"/>
    <lineage>
        <taxon>Bacteria</taxon>
        <taxon>Bacillati</taxon>
        <taxon>Actinomycetota</taxon>
        <taxon>Actinomycetes</taxon>
        <taxon>Micrococcales</taxon>
        <taxon>Ornithinimicrobiaceae</taxon>
        <taxon>Ornithinimicrobium</taxon>
    </lineage>
</organism>
<dbReference type="GO" id="GO:0004803">
    <property type="term" value="F:transposase activity"/>
    <property type="evidence" value="ECO:0007669"/>
    <property type="project" value="InterPro"/>
</dbReference>
<proteinExistence type="predicted"/>
<accession>A0A345NSE1</accession>
<dbReference type="InterPro" id="IPR047647">
    <property type="entry name" value="ISAs1_transpos"/>
</dbReference>
<evidence type="ECO:0000313" key="4">
    <source>
        <dbReference type="Proteomes" id="UP000253790"/>
    </source>
</evidence>
<evidence type="ECO:0000313" key="3">
    <source>
        <dbReference type="EMBL" id="AXH97949.1"/>
    </source>
</evidence>
<dbReference type="Pfam" id="PF01609">
    <property type="entry name" value="DDE_Tnp_1"/>
    <property type="match status" value="1"/>
</dbReference>
<dbReference type="GO" id="GO:0003677">
    <property type="term" value="F:DNA binding"/>
    <property type="evidence" value="ECO:0007669"/>
    <property type="project" value="InterPro"/>
</dbReference>
<dbReference type="AlphaFoldDB" id="A0A345NSE1"/>
<dbReference type="Proteomes" id="UP000253790">
    <property type="component" value="Chromosome"/>
</dbReference>
<dbReference type="InterPro" id="IPR032806">
    <property type="entry name" value="YbfD_N"/>
</dbReference>
<feature type="domain" description="H repeat-associated protein N-terminal" evidence="2">
    <location>
        <begin position="1"/>
        <end position="77"/>
    </location>
</feature>
<dbReference type="InterPro" id="IPR002559">
    <property type="entry name" value="Transposase_11"/>
</dbReference>
<gene>
    <name evidence="3" type="ORF">DV701_05545</name>
</gene>
<dbReference type="OrthoDB" id="3867913at2"/>
<dbReference type="KEGG" id="orn:DV701_05545"/>
<dbReference type="InterPro" id="IPR051698">
    <property type="entry name" value="Transposase_11-like"/>
</dbReference>
<feature type="domain" description="Transposase IS4-like" evidence="1">
    <location>
        <begin position="90"/>
        <end position="310"/>
    </location>
</feature>
<protein>
    <submittedName>
        <fullName evidence="3">ISAs1 family transposase</fullName>
    </submittedName>
</protein>
<name>A0A345NSE1_9MICO</name>
<dbReference type="Pfam" id="PF13808">
    <property type="entry name" value="DDE_Tnp_1_assoc"/>
    <property type="match status" value="1"/>
</dbReference>
<sequence length="351" mass="37539">MPDPRDPRGVRYPLVGVLAVAVCAVLAGARSFAAIGERALDLEQAQLAALGLGRAPEESTLRKLFARPDTIALDRQLAVLAWTRIAHVAGRRVIAIDGKTVRGARTAHAAAPHLVAALDHATGVVPRQHAVDTKSNEIPALRDLLAGFDPTDLHGCVITADAMHTQTDTAQAIVEAGADYVLTVKGNQPRLLADMKTLPWAAVPVGSTSTEHAHGRRVTRTIKAIDAPAWVGFPGAAQVAQLRRTVTSNGKKPVEVVYLITSATHALAPPAVLAAWVRGHWAIEDRLHYVRDVTFAQDDSQVRVGRAPHVMASLRNAVIGLLRLAGWDNIAKALRHHARHPDRAITCALTC</sequence>
<dbReference type="PANTHER" id="PTHR30298">
    <property type="entry name" value="H REPEAT-ASSOCIATED PREDICTED TRANSPOSASE"/>
    <property type="match status" value="1"/>
</dbReference>
<dbReference type="PANTHER" id="PTHR30298:SF0">
    <property type="entry name" value="PROTEIN YBFL-RELATED"/>
    <property type="match status" value="1"/>
</dbReference>